<dbReference type="PANTHER" id="PTHR13799:SF14">
    <property type="entry name" value="GTP CYCLOHYDROLASE 1 TYPE 2 HOMOLOG"/>
    <property type="match status" value="1"/>
</dbReference>
<dbReference type="SUPFAM" id="SSF102705">
    <property type="entry name" value="NIF3 (NGG1p interacting factor 3)-like"/>
    <property type="match status" value="1"/>
</dbReference>
<dbReference type="Pfam" id="PF01784">
    <property type="entry name" value="DUF34_NIF3"/>
    <property type="match status" value="1"/>
</dbReference>
<dbReference type="NCBIfam" id="TIGR00486">
    <property type="entry name" value="YbgI_SA1388"/>
    <property type="match status" value="1"/>
</dbReference>
<dbReference type="Gene3D" id="3.40.1390.30">
    <property type="entry name" value="NIF3 (NGG1p interacting factor 3)-like"/>
    <property type="match status" value="2"/>
</dbReference>
<sequence length="257" mass="28870">MKISEFISYYEAFCPKELSLENDPVGLQIGSPDAILEKVLVTLDIREQTVEEAIEKGVQLILAKHPIIFHPLTSITTSDSQEKLLLKLISAGISVYTSHTNIDIVQNGLNDWFCELLDITNTKILDTKTGLGRIGSIPTTRLSDFSEKVRTAFGLEHLRIVAYNHDLNQEIHRVAICGGSGGKFWQQAKEKDADLYITGDIYYHTAHDLLSSGMVALDPGHYIEHLFVPKIAEKLRQFTPEIQIIESQQSTNPFYDI</sequence>
<evidence type="ECO:0000256" key="1">
    <source>
        <dbReference type="ARBA" id="ARBA00006964"/>
    </source>
</evidence>
<name>A0ABV9JDP0_9LACT</name>
<reference evidence="6" key="1">
    <citation type="journal article" date="2019" name="Int. J. Syst. Evol. Microbiol.">
        <title>The Global Catalogue of Microorganisms (GCM) 10K type strain sequencing project: providing services to taxonomists for standard genome sequencing and annotation.</title>
        <authorList>
            <consortium name="The Broad Institute Genomics Platform"/>
            <consortium name="The Broad Institute Genome Sequencing Center for Infectious Disease"/>
            <person name="Wu L."/>
            <person name="Ma J."/>
        </authorList>
    </citation>
    <scope>NUCLEOTIDE SEQUENCE [LARGE SCALE GENOMIC DNA]</scope>
    <source>
        <strain evidence="6">CCUG 63287</strain>
    </source>
</reference>
<comment type="similarity">
    <text evidence="1">Belongs to the GTP cyclohydrolase I type 2/NIF3 family.</text>
</comment>
<dbReference type="RefSeq" id="WP_213534852.1">
    <property type="nucleotide sequence ID" value="NZ_BOVQ01000004.1"/>
</dbReference>
<evidence type="ECO:0000256" key="4">
    <source>
        <dbReference type="ARBA" id="ARBA00022723"/>
    </source>
</evidence>
<gene>
    <name evidence="5" type="ORF">ACFO26_05870</name>
</gene>
<dbReference type="InterPro" id="IPR036069">
    <property type="entry name" value="DUF34/NIF3_sf"/>
</dbReference>
<dbReference type="Proteomes" id="UP001595987">
    <property type="component" value="Unassembled WGS sequence"/>
</dbReference>
<dbReference type="InterPro" id="IPR002678">
    <property type="entry name" value="DUF34/NIF3"/>
</dbReference>
<evidence type="ECO:0000256" key="2">
    <source>
        <dbReference type="ARBA" id="ARBA00011643"/>
    </source>
</evidence>
<organism evidence="5 6">
    <name type="scientific">Lactococcus nasutitermitis</name>
    <dbReference type="NCBI Taxonomy" id="1652957"/>
    <lineage>
        <taxon>Bacteria</taxon>
        <taxon>Bacillati</taxon>
        <taxon>Bacillota</taxon>
        <taxon>Bacilli</taxon>
        <taxon>Lactobacillales</taxon>
        <taxon>Streptococcaceae</taxon>
        <taxon>Lactococcus</taxon>
    </lineage>
</organism>
<keyword evidence="6" id="KW-1185">Reference proteome</keyword>
<keyword evidence="4" id="KW-0479">Metal-binding</keyword>
<evidence type="ECO:0000313" key="5">
    <source>
        <dbReference type="EMBL" id="MFC4652432.1"/>
    </source>
</evidence>
<comment type="caution">
    <text evidence="5">The sequence shown here is derived from an EMBL/GenBank/DDBJ whole genome shotgun (WGS) entry which is preliminary data.</text>
</comment>
<dbReference type="PANTHER" id="PTHR13799">
    <property type="entry name" value="NGG1 INTERACTING FACTOR 3"/>
    <property type="match status" value="1"/>
</dbReference>
<proteinExistence type="inferred from homology"/>
<accession>A0ABV9JDP0</accession>
<evidence type="ECO:0000313" key="6">
    <source>
        <dbReference type="Proteomes" id="UP001595987"/>
    </source>
</evidence>
<dbReference type="EMBL" id="JBHSGD010000005">
    <property type="protein sequence ID" value="MFC4652432.1"/>
    <property type="molecule type" value="Genomic_DNA"/>
</dbReference>
<comment type="subunit">
    <text evidence="2">Homohexamer.</text>
</comment>
<evidence type="ECO:0000256" key="3">
    <source>
        <dbReference type="ARBA" id="ARBA00022112"/>
    </source>
</evidence>
<protein>
    <recommendedName>
        <fullName evidence="3">GTP cyclohydrolase 1 type 2 homolog</fullName>
    </recommendedName>
</protein>